<protein>
    <submittedName>
        <fullName evidence="2">Uncharacterized protein</fullName>
    </submittedName>
</protein>
<keyword evidence="1" id="KW-0472">Membrane</keyword>
<keyword evidence="1" id="KW-1133">Transmembrane helix</keyword>
<gene>
    <name evidence="2" type="ORF">DiNV_CH01M_ORF104</name>
</gene>
<dbReference type="EMBL" id="MF966379">
    <property type="protein sequence ID" value="ATZ81535.1"/>
    <property type="molecule type" value="Genomic_DNA"/>
</dbReference>
<evidence type="ECO:0000313" key="3">
    <source>
        <dbReference type="Proteomes" id="UP000290195"/>
    </source>
</evidence>
<accession>A0A2H4UX88</accession>
<reference evidence="2" key="1">
    <citation type="journal article" date="2018" name="Infect. Genet. Evol.">
        <title>The dynamic evolution of Drosophila innubila Nudivirus.</title>
        <authorList>
            <person name="Hill T."/>
            <person name="Unckless R.L."/>
        </authorList>
    </citation>
    <scope>NUCLEOTIDE SEQUENCE [LARGE SCALE GENOMIC DNA]</scope>
    <source>
        <strain evidence="2">DiNV_CH01M</strain>
    </source>
</reference>
<dbReference type="Proteomes" id="UP000290195">
    <property type="component" value="Segment"/>
</dbReference>
<evidence type="ECO:0000313" key="2">
    <source>
        <dbReference type="EMBL" id="ATZ81535.1"/>
    </source>
</evidence>
<keyword evidence="3" id="KW-1185">Reference proteome</keyword>
<name>A0A2H4UX88_9VIRU</name>
<evidence type="ECO:0000256" key="1">
    <source>
        <dbReference type="SAM" id="Phobius"/>
    </source>
</evidence>
<keyword evidence="1" id="KW-0812">Transmembrane</keyword>
<feature type="transmembrane region" description="Helical" evidence="1">
    <location>
        <begin position="88"/>
        <end position="105"/>
    </location>
</feature>
<organism evidence="2">
    <name type="scientific">Drosophila innubila nudivirus</name>
    <dbReference type="NCBI Taxonomy" id="2057187"/>
    <lineage>
        <taxon>Viruses</taxon>
        <taxon>Viruses incertae sedis</taxon>
        <taxon>Naldaviricetes</taxon>
        <taxon>Lefavirales</taxon>
        <taxon>Nudiviridae</taxon>
        <taxon>Alphanudivirus</taxon>
        <taxon>Alphanudivirus droinnubilae</taxon>
    </lineage>
</organism>
<sequence length="107" mass="12857">MWANIHTCERLQVRMSLFNIQRSYSISKKIYYNFVSKNAQRRYCIQKTTQCRYTIQQIVNVAFANKPEILTYQHNFLLRSYSIQNCNVVIPYIFFAMSILTLRLSEK</sequence>
<proteinExistence type="predicted"/>